<keyword evidence="3" id="KW-1185">Reference proteome</keyword>
<dbReference type="AlphaFoldDB" id="A0AAV0I7X1"/>
<keyword evidence="1" id="KW-1133">Transmembrane helix</keyword>
<dbReference type="Proteomes" id="UP001154282">
    <property type="component" value="Unassembled WGS sequence"/>
</dbReference>
<keyword evidence="1" id="KW-0812">Transmembrane</keyword>
<accession>A0AAV0I7X1</accession>
<gene>
    <name evidence="2" type="ORF">LITE_LOCUS7779</name>
</gene>
<dbReference type="EMBL" id="CAMGYJ010000003">
    <property type="protein sequence ID" value="CAI0393037.1"/>
    <property type="molecule type" value="Genomic_DNA"/>
</dbReference>
<evidence type="ECO:0000313" key="3">
    <source>
        <dbReference type="Proteomes" id="UP001154282"/>
    </source>
</evidence>
<evidence type="ECO:0000313" key="2">
    <source>
        <dbReference type="EMBL" id="CAI0393037.1"/>
    </source>
</evidence>
<protein>
    <submittedName>
        <fullName evidence="2">Uncharacterized protein</fullName>
    </submittedName>
</protein>
<sequence length="107" mass="12399">MQSQFGSPNTFGCVKDCHSLPTSYKSLQVKEIPVRNVSPFSEWGLFLWGLLVIIKVIPLILFLSSCFCLHSWHTQKSASFHIFLWHACISTYTPYSFEKIIRPCEIW</sequence>
<feature type="transmembrane region" description="Helical" evidence="1">
    <location>
        <begin position="45"/>
        <end position="69"/>
    </location>
</feature>
<comment type="caution">
    <text evidence="2">The sequence shown here is derived from an EMBL/GenBank/DDBJ whole genome shotgun (WGS) entry which is preliminary data.</text>
</comment>
<keyword evidence="1" id="KW-0472">Membrane</keyword>
<evidence type="ECO:0000256" key="1">
    <source>
        <dbReference type="SAM" id="Phobius"/>
    </source>
</evidence>
<name>A0AAV0I7X1_9ROSI</name>
<proteinExistence type="predicted"/>
<reference evidence="2" key="1">
    <citation type="submission" date="2022-08" db="EMBL/GenBank/DDBJ databases">
        <authorList>
            <person name="Gutierrez-Valencia J."/>
        </authorList>
    </citation>
    <scope>NUCLEOTIDE SEQUENCE</scope>
</reference>
<organism evidence="2 3">
    <name type="scientific">Linum tenue</name>
    <dbReference type="NCBI Taxonomy" id="586396"/>
    <lineage>
        <taxon>Eukaryota</taxon>
        <taxon>Viridiplantae</taxon>
        <taxon>Streptophyta</taxon>
        <taxon>Embryophyta</taxon>
        <taxon>Tracheophyta</taxon>
        <taxon>Spermatophyta</taxon>
        <taxon>Magnoliopsida</taxon>
        <taxon>eudicotyledons</taxon>
        <taxon>Gunneridae</taxon>
        <taxon>Pentapetalae</taxon>
        <taxon>rosids</taxon>
        <taxon>fabids</taxon>
        <taxon>Malpighiales</taxon>
        <taxon>Linaceae</taxon>
        <taxon>Linum</taxon>
    </lineage>
</organism>